<comment type="similarity">
    <text evidence="1">Belongs to the sigma-70 factor family. ECF subfamily.</text>
</comment>
<dbReference type="Proteomes" id="UP001500394">
    <property type="component" value="Unassembled WGS sequence"/>
</dbReference>
<keyword evidence="2" id="KW-0805">Transcription regulation</keyword>
<keyword evidence="4" id="KW-0804">Transcription</keyword>
<dbReference type="InterPro" id="IPR036388">
    <property type="entry name" value="WH-like_DNA-bd_sf"/>
</dbReference>
<dbReference type="NCBIfam" id="TIGR02937">
    <property type="entry name" value="sigma70-ECF"/>
    <property type="match status" value="1"/>
</dbReference>
<dbReference type="InterPro" id="IPR039425">
    <property type="entry name" value="RNA_pol_sigma-70-like"/>
</dbReference>
<dbReference type="Gene3D" id="1.10.1740.10">
    <property type="match status" value="1"/>
</dbReference>
<dbReference type="CDD" id="cd06171">
    <property type="entry name" value="Sigma70_r4"/>
    <property type="match status" value="1"/>
</dbReference>
<dbReference type="InterPro" id="IPR013325">
    <property type="entry name" value="RNA_pol_sigma_r2"/>
</dbReference>
<dbReference type="SUPFAM" id="SSF88659">
    <property type="entry name" value="Sigma3 and sigma4 domains of RNA polymerase sigma factors"/>
    <property type="match status" value="1"/>
</dbReference>
<evidence type="ECO:0000256" key="4">
    <source>
        <dbReference type="ARBA" id="ARBA00023163"/>
    </source>
</evidence>
<name>A0ABP8QV86_9SPHI</name>
<dbReference type="EMBL" id="BAABGR010000004">
    <property type="protein sequence ID" value="GAA4510964.1"/>
    <property type="molecule type" value="Genomic_DNA"/>
</dbReference>
<evidence type="ECO:0000259" key="5">
    <source>
        <dbReference type="Pfam" id="PF08281"/>
    </source>
</evidence>
<evidence type="ECO:0000256" key="1">
    <source>
        <dbReference type="ARBA" id="ARBA00010641"/>
    </source>
</evidence>
<proteinExistence type="inferred from homology"/>
<evidence type="ECO:0000313" key="7">
    <source>
        <dbReference type="Proteomes" id="UP001500394"/>
    </source>
</evidence>
<dbReference type="Pfam" id="PF08281">
    <property type="entry name" value="Sigma70_r4_2"/>
    <property type="match status" value="1"/>
</dbReference>
<dbReference type="InterPro" id="IPR014284">
    <property type="entry name" value="RNA_pol_sigma-70_dom"/>
</dbReference>
<protein>
    <submittedName>
        <fullName evidence="6">Sigma-70 family RNA polymerase sigma factor</fullName>
    </submittedName>
</protein>
<comment type="caution">
    <text evidence="6">The sequence shown here is derived from an EMBL/GenBank/DDBJ whole genome shotgun (WGS) entry which is preliminary data.</text>
</comment>
<evidence type="ECO:0000256" key="2">
    <source>
        <dbReference type="ARBA" id="ARBA00023015"/>
    </source>
</evidence>
<reference evidence="7" key="1">
    <citation type="journal article" date="2019" name="Int. J. Syst. Evol. Microbiol.">
        <title>The Global Catalogue of Microorganisms (GCM) 10K type strain sequencing project: providing services to taxonomists for standard genome sequencing and annotation.</title>
        <authorList>
            <consortium name="The Broad Institute Genomics Platform"/>
            <consortium name="The Broad Institute Genome Sequencing Center for Infectious Disease"/>
            <person name="Wu L."/>
            <person name="Ma J."/>
        </authorList>
    </citation>
    <scope>NUCLEOTIDE SEQUENCE [LARGE SCALE GENOMIC DNA]</scope>
    <source>
        <strain evidence="7">JCM 17858</strain>
    </source>
</reference>
<dbReference type="PANTHER" id="PTHR43133:SF46">
    <property type="entry name" value="RNA POLYMERASE SIGMA-70 FACTOR ECF SUBFAMILY"/>
    <property type="match status" value="1"/>
</dbReference>
<sequence length="182" mass="21600">MIPSWQKFIDGDIESFQKIYTTYVDDLFDYGMNICGDKELVLDCIHDLFVRLFDNKRIAKKVNIKFYLFASLRRDILRSKSKAGRFIYEETLEEWELANSYELNLFSEGGVELDIQRLREKIEKLPKRQKEVLYLKYYVGLSYEEIAEAMKVDIASCRTLSFRAIRQLKLEFSTLKSFLILV</sequence>
<dbReference type="SUPFAM" id="SSF88946">
    <property type="entry name" value="Sigma2 domain of RNA polymerase sigma factors"/>
    <property type="match status" value="1"/>
</dbReference>
<gene>
    <name evidence="6" type="ORF">GCM10023173_03090</name>
</gene>
<dbReference type="InterPro" id="IPR013249">
    <property type="entry name" value="RNA_pol_sigma70_r4_t2"/>
</dbReference>
<evidence type="ECO:0000313" key="6">
    <source>
        <dbReference type="EMBL" id="GAA4510964.1"/>
    </source>
</evidence>
<dbReference type="InterPro" id="IPR013324">
    <property type="entry name" value="RNA_pol_sigma_r3/r4-like"/>
</dbReference>
<keyword evidence="7" id="KW-1185">Reference proteome</keyword>
<dbReference type="RefSeq" id="WP_345063753.1">
    <property type="nucleotide sequence ID" value="NZ_BAABGR010000004.1"/>
</dbReference>
<keyword evidence="3" id="KW-0731">Sigma factor</keyword>
<feature type="domain" description="RNA polymerase sigma factor 70 region 4 type 2" evidence="5">
    <location>
        <begin position="116"/>
        <end position="168"/>
    </location>
</feature>
<dbReference type="Gene3D" id="1.10.10.10">
    <property type="entry name" value="Winged helix-like DNA-binding domain superfamily/Winged helix DNA-binding domain"/>
    <property type="match status" value="1"/>
</dbReference>
<organism evidence="6 7">
    <name type="scientific">Sphingobacterium thermophilum</name>
    <dbReference type="NCBI Taxonomy" id="768534"/>
    <lineage>
        <taxon>Bacteria</taxon>
        <taxon>Pseudomonadati</taxon>
        <taxon>Bacteroidota</taxon>
        <taxon>Sphingobacteriia</taxon>
        <taxon>Sphingobacteriales</taxon>
        <taxon>Sphingobacteriaceae</taxon>
        <taxon>Sphingobacterium</taxon>
    </lineage>
</organism>
<evidence type="ECO:0000256" key="3">
    <source>
        <dbReference type="ARBA" id="ARBA00023082"/>
    </source>
</evidence>
<dbReference type="PANTHER" id="PTHR43133">
    <property type="entry name" value="RNA POLYMERASE ECF-TYPE SIGMA FACTO"/>
    <property type="match status" value="1"/>
</dbReference>
<accession>A0ABP8QV86</accession>